<evidence type="ECO:0000259" key="1">
    <source>
        <dbReference type="Pfam" id="PF03129"/>
    </source>
</evidence>
<dbReference type="InterPro" id="IPR004154">
    <property type="entry name" value="Anticodon-bd"/>
</dbReference>
<dbReference type="EMBL" id="CP144695">
    <property type="protein sequence ID" value="WVZ08898.1"/>
    <property type="molecule type" value="Genomic_DNA"/>
</dbReference>
<dbReference type="GO" id="GO:0005739">
    <property type="term" value="C:mitochondrion"/>
    <property type="evidence" value="ECO:0007669"/>
    <property type="project" value="TreeGrafter"/>
</dbReference>
<dbReference type="GO" id="GO:0009570">
    <property type="term" value="C:chloroplast stroma"/>
    <property type="evidence" value="ECO:0007669"/>
    <property type="project" value="TreeGrafter"/>
</dbReference>
<dbReference type="GO" id="GO:0017101">
    <property type="term" value="C:aminoacyl-tRNA synthetase multienzyme complex"/>
    <property type="evidence" value="ECO:0007669"/>
    <property type="project" value="TreeGrafter"/>
</dbReference>
<dbReference type="InterPro" id="IPR036621">
    <property type="entry name" value="Anticodon-bd_dom_sf"/>
</dbReference>
<dbReference type="SUPFAM" id="SSF52954">
    <property type="entry name" value="Class II aaRS ABD-related"/>
    <property type="match status" value="1"/>
</dbReference>
<evidence type="ECO:0000313" key="2">
    <source>
        <dbReference type="EMBL" id="WVZ08898.1"/>
    </source>
</evidence>
<dbReference type="GO" id="GO:0005524">
    <property type="term" value="F:ATP binding"/>
    <property type="evidence" value="ECO:0007669"/>
    <property type="project" value="InterPro"/>
</dbReference>
<gene>
    <name evidence="2" type="ORF">V8G54_022244</name>
</gene>
<accession>A0AAQ3RXN4</accession>
<dbReference type="InterPro" id="IPR004499">
    <property type="entry name" value="Pro-tRNA-ligase_IIa_arc-type"/>
</dbReference>
<keyword evidence="3" id="KW-1185">Reference proteome</keyword>
<dbReference type="Gene3D" id="3.40.525.10">
    <property type="entry name" value="CRAL-TRIO lipid binding domain"/>
    <property type="match status" value="1"/>
</dbReference>
<feature type="domain" description="Anticodon-binding" evidence="1">
    <location>
        <begin position="109"/>
        <end position="194"/>
    </location>
</feature>
<name>A0AAQ3RXN4_VIGMU</name>
<organism evidence="2 3">
    <name type="scientific">Vigna mungo</name>
    <name type="common">Black gram</name>
    <name type="synonym">Phaseolus mungo</name>
    <dbReference type="NCBI Taxonomy" id="3915"/>
    <lineage>
        <taxon>Eukaryota</taxon>
        <taxon>Viridiplantae</taxon>
        <taxon>Streptophyta</taxon>
        <taxon>Embryophyta</taxon>
        <taxon>Tracheophyta</taxon>
        <taxon>Spermatophyta</taxon>
        <taxon>Magnoliopsida</taxon>
        <taxon>eudicotyledons</taxon>
        <taxon>Gunneridae</taxon>
        <taxon>Pentapetalae</taxon>
        <taxon>rosids</taxon>
        <taxon>fabids</taxon>
        <taxon>Fabales</taxon>
        <taxon>Fabaceae</taxon>
        <taxon>Papilionoideae</taxon>
        <taxon>50 kb inversion clade</taxon>
        <taxon>NPAAA clade</taxon>
        <taxon>indigoferoid/millettioid clade</taxon>
        <taxon>Phaseoleae</taxon>
        <taxon>Vigna</taxon>
    </lineage>
</organism>
<dbReference type="Pfam" id="PF03129">
    <property type="entry name" value="HGTP_anticodon"/>
    <property type="match status" value="1"/>
</dbReference>
<dbReference type="InterPro" id="IPR036865">
    <property type="entry name" value="CRAL-TRIO_dom_sf"/>
</dbReference>
<dbReference type="AlphaFoldDB" id="A0AAQ3RXN4"/>
<dbReference type="Gene3D" id="3.40.50.800">
    <property type="entry name" value="Anticodon-binding domain"/>
    <property type="match status" value="1"/>
</dbReference>
<dbReference type="SUPFAM" id="SSF52087">
    <property type="entry name" value="CRAL/TRIO domain"/>
    <property type="match status" value="1"/>
</dbReference>
<feature type="non-terminal residue" evidence="2">
    <location>
        <position position="1"/>
    </location>
</feature>
<dbReference type="PANTHER" id="PTHR43382">
    <property type="entry name" value="PROLYL-TRNA SYNTHETASE"/>
    <property type="match status" value="1"/>
</dbReference>
<proteinExistence type="predicted"/>
<dbReference type="GO" id="GO:0006433">
    <property type="term" value="P:prolyl-tRNA aminoacylation"/>
    <property type="evidence" value="ECO:0007669"/>
    <property type="project" value="InterPro"/>
</dbReference>
<dbReference type="GO" id="GO:0004827">
    <property type="term" value="F:proline-tRNA ligase activity"/>
    <property type="evidence" value="ECO:0007669"/>
    <property type="project" value="InterPro"/>
</dbReference>
<protein>
    <recommendedName>
        <fullName evidence="1">Anticodon-binding domain-containing protein</fullName>
    </recommendedName>
</protein>
<dbReference type="Proteomes" id="UP001374535">
    <property type="component" value="Chromosome 6"/>
</dbReference>
<reference evidence="2 3" key="1">
    <citation type="journal article" date="2023" name="Life. Sci Alliance">
        <title>Evolutionary insights into 3D genome organization and epigenetic landscape of Vigna mungo.</title>
        <authorList>
            <person name="Junaid A."/>
            <person name="Singh B."/>
            <person name="Bhatia S."/>
        </authorList>
    </citation>
    <scope>NUCLEOTIDE SEQUENCE [LARGE SCALE GENOMIC DNA]</scope>
    <source>
        <strain evidence="2">Urdbean</strain>
    </source>
</reference>
<evidence type="ECO:0000313" key="3">
    <source>
        <dbReference type="Proteomes" id="UP001374535"/>
    </source>
</evidence>
<dbReference type="PANTHER" id="PTHR43382:SF3">
    <property type="entry name" value="PROLINE--TRNA LIGASE, CHLOROPLASTIC_MITOCHONDRIAL"/>
    <property type="match status" value="1"/>
</dbReference>
<sequence length="211" mass="23743">MVSSLQTLNRMFIINAGSGFRMCNTVKSFLDPKATVKNNVLGNKFDTKLLEIIDARTDERLLKRKIFLHVDLCLRRCASAAKFITFVSIIETYDIWKGAGNRSFEEKAAVLNVALTVKYILLKSGIKDKLDDSDQKTPGWKFHFWEMKGIPLGIEIGPRDVASGSVVISRRDIPGKQRKVFGISMEPSNLEAYVKDKLDSSLSERAIALRD</sequence>